<accession>F3ND89</accession>
<dbReference type="PANTHER" id="PTHR43569:SF1">
    <property type="entry name" value="BLL3371 PROTEIN"/>
    <property type="match status" value="1"/>
</dbReference>
<evidence type="ECO:0000256" key="1">
    <source>
        <dbReference type="ARBA" id="ARBA00038310"/>
    </source>
</evidence>
<dbReference type="Proteomes" id="UP000003022">
    <property type="component" value="Unassembled WGS sequence"/>
</dbReference>
<reference evidence="4 5" key="1">
    <citation type="journal article" date="2011" name="J. Bacteriol.">
        <title>Draft genome sequence of the marine bacterium Streptomyces griseoaurantiacus M045, which produces novel manumycin-type antibiotics with a pABA core component.</title>
        <authorList>
            <person name="Li F."/>
            <person name="Jiang P."/>
            <person name="Zheng H."/>
            <person name="Wang S."/>
            <person name="Zhao G."/>
            <person name="Qin S."/>
            <person name="Liu Z."/>
        </authorList>
    </citation>
    <scope>NUCLEOTIDE SEQUENCE [LARGE SCALE GENOMIC DNA]</scope>
    <source>
        <strain evidence="4 5">M045</strain>
    </source>
</reference>
<keyword evidence="5" id="KW-1185">Reference proteome</keyword>
<dbReference type="STRING" id="996637.SGM_1103"/>
<dbReference type="Gene3D" id="3.20.20.140">
    <property type="entry name" value="Metal-dependent hydrolases"/>
    <property type="match status" value="1"/>
</dbReference>
<name>F3ND89_9ACTN</name>
<evidence type="ECO:0000256" key="2">
    <source>
        <dbReference type="SAM" id="MobiDB-lite"/>
    </source>
</evidence>
<dbReference type="GO" id="GO:0016787">
    <property type="term" value="F:hydrolase activity"/>
    <property type="evidence" value="ECO:0007669"/>
    <property type="project" value="InterPro"/>
</dbReference>
<sequence length="148" mass="15447">MARWVFVEADAAPESAFQEARRAEEPAWPGPAATVVTADLEAPDAGERIERVAGPPLVRGIRHLLQDLPGERLAAPALRRGLAAVARAGLVLDACVRRTRLDSLDRPLGDVHESVTVLDRLDKPPVDEGLGSDAGRGPAGGPAASGPS</sequence>
<evidence type="ECO:0000313" key="4">
    <source>
        <dbReference type="EMBL" id="EGG48526.1"/>
    </source>
</evidence>
<gene>
    <name evidence="4" type="ORF">SGM_1103</name>
</gene>
<dbReference type="Pfam" id="PF04909">
    <property type="entry name" value="Amidohydro_2"/>
    <property type="match status" value="1"/>
</dbReference>
<feature type="region of interest" description="Disordered" evidence="2">
    <location>
        <begin position="119"/>
        <end position="148"/>
    </location>
</feature>
<dbReference type="InterPro" id="IPR052350">
    <property type="entry name" value="Metallo-dep_Lactonases"/>
</dbReference>
<protein>
    <recommendedName>
        <fullName evidence="3">Amidohydrolase-related domain-containing protein</fullName>
    </recommendedName>
</protein>
<dbReference type="InterPro" id="IPR006680">
    <property type="entry name" value="Amidohydro-rel"/>
</dbReference>
<dbReference type="PANTHER" id="PTHR43569">
    <property type="entry name" value="AMIDOHYDROLASE"/>
    <property type="match status" value="1"/>
</dbReference>
<dbReference type="EMBL" id="AEYX01000021">
    <property type="protein sequence ID" value="EGG48526.1"/>
    <property type="molecule type" value="Genomic_DNA"/>
</dbReference>
<dbReference type="SUPFAM" id="SSF51556">
    <property type="entry name" value="Metallo-dependent hydrolases"/>
    <property type="match status" value="1"/>
</dbReference>
<evidence type="ECO:0000259" key="3">
    <source>
        <dbReference type="Pfam" id="PF04909"/>
    </source>
</evidence>
<feature type="domain" description="Amidohydrolase-related" evidence="3">
    <location>
        <begin position="19"/>
        <end position="96"/>
    </location>
</feature>
<dbReference type="AlphaFoldDB" id="F3ND89"/>
<dbReference type="eggNOG" id="COG3618">
    <property type="taxonomic scope" value="Bacteria"/>
</dbReference>
<comment type="similarity">
    <text evidence="1">Belongs to the metallo-dependent hydrolases superfamily.</text>
</comment>
<dbReference type="InterPro" id="IPR032466">
    <property type="entry name" value="Metal_Hydrolase"/>
</dbReference>
<evidence type="ECO:0000313" key="5">
    <source>
        <dbReference type="Proteomes" id="UP000003022"/>
    </source>
</evidence>
<organism evidence="4 5">
    <name type="scientific">Streptomyces griseoaurantiacus M045</name>
    <dbReference type="NCBI Taxonomy" id="996637"/>
    <lineage>
        <taxon>Bacteria</taxon>
        <taxon>Bacillati</taxon>
        <taxon>Actinomycetota</taxon>
        <taxon>Actinomycetes</taxon>
        <taxon>Kitasatosporales</taxon>
        <taxon>Streptomycetaceae</taxon>
        <taxon>Streptomyces</taxon>
        <taxon>Streptomyces aurantiacus group</taxon>
    </lineage>
</organism>
<comment type="caution">
    <text evidence="4">The sequence shown here is derived from an EMBL/GenBank/DDBJ whole genome shotgun (WGS) entry which is preliminary data.</text>
</comment>
<proteinExistence type="inferred from homology"/>